<gene>
    <name evidence="1" type="ORF">LCGC14_2068040</name>
</gene>
<evidence type="ECO:0000313" key="1">
    <source>
        <dbReference type="EMBL" id="KKL74125.1"/>
    </source>
</evidence>
<dbReference type="AlphaFoldDB" id="A0A0F9GXQ1"/>
<dbReference type="EMBL" id="LAZR01024751">
    <property type="protein sequence ID" value="KKL74125.1"/>
    <property type="molecule type" value="Genomic_DNA"/>
</dbReference>
<organism evidence="1">
    <name type="scientific">marine sediment metagenome</name>
    <dbReference type="NCBI Taxonomy" id="412755"/>
    <lineage>
        <taxon>unclassified sequences</taxon>
        <taxon>metagenomes</taxon>
        <taxon>ecological metagenomes</taxon>
    </lineage>
</organism>
<name>A0A0F9GXQ1_9ZZZZ</name>
<accession>A0A0F9GXQ1</accession>
<sequence>MYILTPENKSFDTNRIPNETTTLYYCILDYTDPEDVDYKFAPMVFIEDFARAAAELKIGDFRIQVPLHWCVLLGDRDFGDLEIMPITSLNGRDFSVFTFNPCIGYMPSFLPIDIVNIYQEVRWTVPTIKPEHMLCIPLDGGENPLCAFFVDPKNKLPDILDIRQMF</sequence>
<protein>
    <submittedName>
        <fullName evidence="1">Uncharacterized protein</fullName>
    </submittedName>
</protein>
<reference evidence="1" key="1">
    <citation type="journal article" date="2015" name="Nature">
        <title>Complex archaea that bridge the gap between prokaryotes and eukaryotes.</title>
        <authorList>
            <person name="Spang A."/>
            <person name="Saw J.H."/>
            <person name="Jorgensen S.L."/>
            <person name="Zaremba-Niedzwiedzka K."/>
            <person name="Martijn J."/>
            <person name="Lind A.E."/>
            <person name="van Eijk R."/>
            <person name="Schleper C."/>
            <person name="Guy L."/>
            <person name="Ettema T.J."/>
        </authorList>
    </citation>
    <scope>NUCLEOTIDE SEQUENCE</scope>
</reference>
<comment type="caution">
    <text evidence="1">The sequence shown here is derived from an EMBL/GenBank/DDBJ whole genome shotgun (WGS) entry which is preliminary data.</text>
</comment>
<proteinExistence type="predicted"/>